<evidence type="ECO:0000313" key="6">
    <source>
        <dbReference type="Proteomes" id="UP000476411"/>
    </source>
</evidence>
<dbReference type="Pfam" id="PF12833">
    <property type="entry name" value="HTH_18"/>
    <property type="match status" value="1"/>
</dbReference>
<dbReference type="InterPro" id="IPR009057">
    <property type="entry name" value="Homeodomain-like_sf"/>
</dbReference>
<protein>
    <submittedName>
        <fullName evidence="5">Helix-turn-helix transcriptional regulator</fullName>
    </submittedName>
</protein>
<dbReference type="PRINTS" id="PR00032">
    <property type="entry name" value="HTHARAC"/>
</dbReference>
<dbReference type="KEGG" id="chih:GWR21_16465"/>
<dbReference type="Proteomes" id="UP000476411">
    <property type="component" value="Chromosome"/>
</dbReference>
<dbReference type="InterPro" id="IPR037923">
    <property type="entry name" value="HTH-like"/>
</dbReference>
<evidence type="ECO:0000259" key="4">
    <source>
        <dbReference type="PROSITE" id="PS01124"/>
    </source>
</evidence>
<dbReference type="PANTHER" id="PTHR43280">
    <property type="entry name" value="ARAC-FAMILY TRANSCRIPTIONAL REGULATOR"/>
    <property type="match status" value="1"/>
</dbReference>
<gene>
    <name evidence="5" type="ORF">GWR21_16465</name>
</gene>
<evidence type="ECO:0000256" key="3">
    <source>
        <dbReference type="ARBA" id="ARBA00023163"/>
    </source>
</evidence>
<dbReference type="SMART" id="SM00342">
    <property type="entry name" value="HTH_ARAC"/>
    <property type="match status" value="1"/>
</dbReference>
<reference evidence="5 6" key="1">
    <citation type="submission" date="2020-01" db="EMBL/GenBank/DDBJ databases">
        <title>Complete genome sequence of Chitinophaga sp. H33E-04 isolated from quinoa roots.</title>
        <authorList>
            <person name="Weon H.-Y."/>
            <person name="Lee S.A."/>
        </authorList>
    </citation>
    <scope>NUCLEOTIDE SEQUENCE [LARGE SCALE GENOMIC DNA]</scope>
    <source>
        <strain evidence="5 6">H33E-04</strain>
    </source>
</reference>
<evidence type="ECO:0000256" key="2">
    <source>
        <dbReference type="ARBA" id="ARBA00023125"/>
    </source>
</evidence>
<proteinExistence type="predicted"/>
<keyword evidence="6" id="KW-1185">Reference proteome</keyword>
<keyword evidence="1" id="KW-0805">Transcription regulation</keyword>
<feature type="domain" description="HTH araC/xylS-type" evidence="4">
    <location>
        <begin position="200"/>
        <end position="310"/>
    </location>
</feature>
<dbReference type="PROSITE" id="PS01124">
    <property type="entry name" value="HTH_ARAC_FAMILY_2"/>
    <property type="match status" value="1"/>
</dbReference>
<dbReference type="InterPro" id="IPR018060">
    <property type="entry name" value="HTH_AraC"/>
</dbReference>
<name>A0A6B9ZKH3_9BACT</name>
<evidence type="ECO:0000256" key="1">
    <source>
        <dbReference type="ARBA" id="ARBA00023015"/>
    </source>
</evidence>
<dbReference type="Gene3D" id="1.10.10.60">
    <property type="entry name" value="Homeodomain-like"/>
    <property type="match status" value="1"/>
</dbReference>
<keyword evidence="3" id="KW-0804">Transcription</keyword>
<dbReference type="EMBL" id="CP048113">
    <property type="protein sequence ID" value="QHS61133.1"/>
    <property type="molecule type" value="Genomic_DNA"/>
</dbReference>
<sequence length="316" mass="37112">MSKQKQHIDTPPVFNNLVENYEHLGLPVELIDPNNDFTIHKLNDIHHELPYKSPVYRANFYSFLFVKNGHGKYTTDELEFCTEPGTIYFTNPGHYKSFEWRNLQEVFLVTMSESFLKENVHANIFEEFPFLLAETVPPRVLRPEEYAEFEPLYLQIYKEYFSHSPYKNKIMGNLFVVILLKIKEYFWKDYNPIYEGNRSSQIVKTFKRTLERHYRELSTGKATKVFRPQDYAAAQNLHPSYLNNVIKTKTGKSVTTWIIDKTITEAKSLLQNSGIPIKQIADQLGFAESSHFSNYFKKYTDSTPVLYRKQLGNTVN</sequence>
<dbReference type="SUPFAM" id="SSF51215">
    <property type="entry name" value="Regulatory protein AraC"/>
    <property type="match status" value="1"/>
</dbReference>
<dbReference type="SUPFAM" id="SSF46689">
    <property type="entry name" value="Homeodomain-like"/>
    <property type="match status" value="1"/>
</dbReference>
<dbReference type="GO" id="GO:0003700">
    <property type="term" value="F:DNA-binding transcription factor activity"/>
    <property type="evidence" value="ECO:0007669"/>
    <property type="project" value="InterPro"/>
</dbReference>
<dbReference type="GO" id="GO:0043565">
    <property type="term" value="F:sequence-specific DNA binding"/>
    <property type="evidence" value="ECO:0007669"/>
    <property type="project" value="InterPro"/>
</dbReference>
<organism evidence="5 6">
    <name type="scientific">Chitinophaga agri</name>
    <dbReference type="NCBI Taxonomy" id="2703787"/>
    <lineage>
        <taxon>Bacteria</taxon>
        <taxon>Pseudomonadati</taxon>
        <taxon>Bacteroidota</taxon>
        <taxon>Chitinophagia</taxon>
        <taxon>Chitinophagales</taxon>
        <taxon>Chitinophagaceae</taxon>
        <taxon>Chitinophaga</taxon>
    </lineage>
</organism>
<accession>A0A6B9ZKH3</accession>
<dbReference type="RefSeq" id="WP_162332811.1">
    <property type="nucleotide sequence ID" value="NZ_CP048113.1"/>
</dbReference>
<dbReference type="InterPro" id="IPR020449">
    <property type="entry name" value="Tscrpt_reg_AraC-type_HTH"/>
</dbReference>
<keyword evidence="2" id="KW-0238">DNA-binding</keyword>
<dbReference type="PANTHER" id="PTHR43280:SF32">
    <property type="entry name" value="TRANSCRIPTIONAL REGULATORY PROTEIN"/>
    <property type="match status" value="1"/>
</dbReference>
<dbReference type="AlphaFoldDB" id="A0A6B9ZKH3"/>
<evidence type="ECO:0000313" key="5">
    <source>
        <dbReference type="EMBL" id="QHS61133.1"/>
    </source>
</evidence>